<organism evidence="4 5">
    <name type="scientific">Sphaerospermopsis reniformis</name>
    <dbReference type="NCBI Taxonomy" id="531300"/>
    <lineage>
        <taxon>Bacteria</taxon>
        <taxon>Bacillati</taxon>
        <taxon>Cyanobacteriota</taxon>
        <taxon>Cyanophyceae</taxon>
        <taxon>Nostocales</taxon>
        <taxon>Aphanizomenonaceae</taxon>
        <taxon>Sphaerospermopsis</taxon>
    </lineage>
</organism>
<dbReference type="CDD" id="cd02440">
    <property type="entry name" value="AdoMet_MTases"/>
    <property type="match status" value="1"/>
</dbReference>
<dbReference type="Gene3D" id="3.40.50.150">
    <property type="entry name" value="Vaccinia Virus protein VP39"/>
    <property type="match status" value="1"/>
</dbReference>
<dbReference type="Pfam" id="PF13649">
    <property type="entry name" value="Methyltransf_25"/>
    <property type="match status" value="1"/>
</dbReference>
<evidence type="ECO:0000256" key="2">
    <source>
        <dbReference type="ARBA" id="ARBA00022679"/>
    </source>
</evidence>
<evidence type="ECO:0000256" key="1">
    <source>
        <dbReference type="ARBA" id="ARBA00022603"/>
    </source>
</evidence>
<dbReference type="GO" id="GO:0008168">
    <property type="term" value="F:methyltransferase activity"/>
    <property type="evidence" value="ECO:0007669"/>
    <property type="project" value="UniProtKB-KW"/>
</dbReference>
<name>A0A479ZWD4_9CYAN</name>
<comment type="caution">
    <text evidence="4">The sequence shown here is derived from an EMBL/GenBank/DDBJ whole genome shotgun (WGS) entry which is preliminary data.</text>
</comment>
<dbReference type="GO" id="GO:0032259">
    <property type="term" value="P:methylation"/>
    <property type="evidence" value="ECO:0007669"/>
    <property type="project" value="UniProtKB-KW"/>
</dbReference>
<accession>A0A479ZWD4</accession>
<dbReference type="AlphaFoldDB" id="A0A479ZWD4"/>
<keyword evidence="5" id="KW-1185">Reference proteome</keyword>
<gene>
    <name evidence="4" type="ORF">SR1949_16260</name>
</gene>
<feature type="domain" description="Methyltransferase" evidence="3">
    <location>
        <begin position="41"/>
        <end position="136"/>
    </location>
</feature>
<keyword evidence="1 4" id="KW-0489">Methyltransferase</keyword>
<dbReference type="PANTHER" id="PTHR43861">
    <property type="entry name" value="TRANS-ACONITATE 2-METHYLTRANSFERASE-RELATED"/>
    <property type="match status" value="1"/>
</dbReference>
<evidence type="ECO:0000259" key="3">
    <source>
        <dbReference type="Pfam" id="PF13649"/>
    </source>
</evidence>
<evidence type="ECO:0000313" key="4">
    <source>
        <dbReference type="EMBL" id="GCL36522.1"/>
    </source>
</evidence>
<dbReference type="PANTHER" id="PTHR43861:SF1">
    <property type="entry name" value="TRANS-ACONITATE 2-METHYLTRANSFERASE"/>
    <property type="match status" value="1"/>
</dbReference>
<dbReference type="InterPro" id="IPR041698">
    <property type="entry name" value="Methyltransf_25"/>
</dbReference>
<evidence type="ECO:0000313" key="5">
    <source>
        <dbReference type="Proteomes" id="UP000300142"/>
    </source>
</evidence>
<sequence length="246" mass="28241">MAQYYDSIAQEYKKSKELPIRLHIETYTYFNMLGDLTGKSILDLACGEGWYSRQFKEKGASLVVGVDISEKMVELARKQESKQKLDIQYIVADVLELGKIGDFDLVVASYLLNYAQTKTQLLKMSQTIFNNLKIGGRFVTLNNNSEQPPSSYLKTEKYGFIKTISQPLQPGTAIKYTFFVDGQEFSFDNYYLSKDTHQKVFADVGFKNVRWQKPLVSPEGIAEFGQEFWQDFLECIPLIGIECFKE</sequence>
<proteinExistence type="predicted"/>
<dbReference type="RefSeq" id="WP_096564884.1">
    <property type="nucleotide sequence ID" value="NZ_BJCE01000040.1"/>
</dbReference>
<keyword evidence="2 4" id="KW-0808">Transferase</keyword>
<reference evidence="5" key="1">
    <citation type="submission" date="2019-02" db="EMBL/GenBank/DDBJ databases">
        <title>Draft genome sequence of Sphaerospermopsis reniformis NIES-1949.</title>
        <authorList>
            <person name="Yamaguchi H."/>
            <person name="Suzuki S."/>
            <person name="Kawachi M."/>
        </authorList>
    </citation>
    <scope>NUCLEOTIDE SEQUENCE [LARGE SCALE GENOMIC DNA]</scope>
    <source>
        <strain evidence="5">NIES-1949</strain>
    </source>
</reference>
<dbReference type="SUPFAM" id="SSF53335">
    <property type="entry name" value="S-adenosyl-L-methionine-dependent methyltransferases"/>
    <property type="match status" value="1"/>
</dbReference>
<protein>
    <submittedName>
        <fullName evidence="4">Methyltransferase type 11</fullName>
    </submittedName>
</protein>
<dbReference type="InterPro" id="IPR029063">
    <property type="entry name" value="SAM-dependent_MTases_sf"/>
</dbReference>
<dbReference type="EMBL" id="BJCE01000040">
    <property type="protein sequence ID" value="GCL36522.1"/>
    <property type="molecule type" value="Genomic_DNA"/>
</dbReference>
<dbReference type="Proteomes" id="UP000300142">
    <property type="component" value="Unassembled WGS sequence"/>
</dbReference>